<dbReference type="InterPro" id="IPR019775">
    <property type="entry name" value="WD40_repeat_CS"/>
</dbReference>
<dbReference type="GO" id="GO:0008168">
    <property type="term" value="F:methyltransferase activity"/>
    <property type="evidence" value="ECO:0007669"/>
    <property type="project" value="UniProtKB-KW"/>
</dbReference>
<sequence>MGISSSHARVFPVLSPFRVLLACLYHQRRGNGQHRFIRMWWRQTWCIKRDWLLVVELKAAASLPKLCLLRVMLVNVNECGLRSFISGLGDRVARTSSLVEHSPIITFADEVVSMYEFDEATGAREGGLMILDSADGTVLSEMTGTDCTGVLDVRWTGSTSLAACTAEGGLEFFTVAKDGRKVECSSKIPVFDGEGPKAVAIGLDVSEGGRRIASMATGGEVALVDGCKGKVLHSWQAHDPKMESWTCCMSPDGSLLATGGDDCRMKLWDVRTPNTDRPVLSDRREHEAGITAYLFVEDGRRILTGSYDENVRVWDLRYGIADSACDATAMQCVVRQAAIGGVWRMKRSLTGKDLLIAGCYGGCEVWRLEDLLEGREAERIGEYTGHDSMAYGITSASRDGGVVSCSFYDNAVHRWSYSIDE</sequence>
<keyword evidence="4" id="KW-0378">Hydrolase</keyword>
<keyword evidence="9" id="KW-0489">Methyltransferase</keyword>
<dbReference type="InterPro" id="IPR001680">
    <property type="entry name" value="WD40_rpt"/>
</dbReference>
<feature type="repeat" description="WD" evidence="8">
    <location>
        <begin position="250"/>
        <end position="278"/>
    </location>
</feature>
<dbReference type="GO" id="GO:0061685">
    <property type="term" value="F:diphthine methylesterase activity"/>
    <property type="evidence" value="ECO:0007669"/>
    <property type="project" value="UniProtKB-EC"/>
</dbReference>
<dbReference type="GO" id="GO:0017183">
    <property type="term" value="P:protein histidyl modification to diphthamide"/>
    <property type="evidence" value="ECO:0007669"/>
    <property type="project" value="TreeGrafter"/>
</dbReference>
<keyword evidence="9" id="KW-0808">Transferase</keyword>
<dbReference type="PANTHER" id="PTHR46042">
    <property type="entry name" value="DIPHTHINE METHYLTRANSFERASE"/>
    <property type="match status" value="1"/>
</dbReference>
<dbReference type="PROSITE" id="PS50294">
    <property type="entry name" value="WD_REPEATS_REGION"/>
    <property type="match status" value="1"/>
</dbReference>
<dbReference type="InterPro" id="IPR052415">
    <property type="entry name" value="Diphthine_MTase"/>
</dbReference>
<comment type="catalytic activity">
    <reaction evidence="7">
        <text>diphthine methyl ester-[translation elongation factor 2] + H2O = diphthine-[translation elongation factor 2] + methanol + H(+)</text>
        <dbReference type="Rhea" id="RHEA:42656"/>
        <dbReference type="Rhea" id="RHEA-COMP:10172"/>
        <dbReference type="Rhea" id="RHEA-COMP:10173"/>
        <dbReference type="ChEBI" id="CHEBI:15377"/>
        <dbReference type="ChEBI" id="CHEBI:15378"/>
        <dbReference type="ChEBI" id="CHEBI:17790"/>
        <dbReference type="ChEBI" id="CHEBI:79005"/>
        <dbReference type="ChEBI" id="CHEBI:82696"/>
        <dbReference type="EC" id="3.1.1.97"/>
    </reaction>
</comment>
<dbReference type="PROSITE" id="PS50082">
    <property type="entry name" value="WD_REPEATS_2"/>
    <property type="match status" value="2"/>
</dbReference>
<evidence type="ECO:0000313" key="9">
    <source>
        <dbReference type="EMBL" id="KAF4708730.1"/>
    </source>
</evidence>
<keyword evidence="2 8" id="KW-0853">WD repeat</keyword>
<proteinExistence type="inferred from homology"/>
<reference evidence="9 10" key="1">
    <citation type="submission" date="2020-04" db="EMBL/GenBank/DDBJ databases">
        <title>Perkinsus olseni comparative genomics.</title>
        <authorList>
            <person name="Bogema D.R."/>
        </authorList>
    </citation>
    <scope>NUCLEOTIDE SEQUENCE [LARGE SCALE GENOMIC DNA]</scope>
    <source>
        <strain evidence="9">ATCC PRA-205</strain>
    </source>
</reference>
<evidence type="ECO:0000256" key="3">
    <source>
        <dbReference type="ARBA" id="ARBA00022737"/>
    </source>
</evidence>
<comment type="similarity">
    <text evidence="5">Belongs to the DPH7 family.</text>
</comment>
<dbReference type="GO" id="GO:0032259">
    <property type="term" value="P:methylation"/>
    <property type="evidence" value="ECO:0007669"/>
    <property type="project" value="UniProtKB-KW"/>
</dbReference>
<comment type="pathway">
    <text evidence="1">Protein modification; peptidyl-diphthamide biosynthesis.</text>
</comment>
<dbReference type="InterPro" id="IPR036322">
    <property type="entry name" value="WD40_repeat_dom_sf"/>
</dbReference>
<evidence type="ECO:0000256" key="1">
    <source>
        <dbReference type="ARBA" id="ARBA00005156"/>
    </source>
</evidence>
<evidence type="ECO:0000256" key="8">
    <source>
        <dbReference type="PROSITE-ProRule" id="PRU00221"/>
    </source>
</evidence>
<dbReference type="Gene3D" id="2.130.10.10">
    <property type="entry name" value="YVTN repeat-like/Quinoprotein amine dehydrogenase"/>
    <property type="match status" value="2"/>
</dbReference>
<evidence type="ECO:0000256" key="6">
    <source>
        <dbReference type="ARBA" id="ARBA00039131"/>
    </source>
</evidence>
<keyword evidence="3" id="KW-0677">Repeat</keyword>
<dbReference type="SUPFAM" id="SSF50978">
    <property type="entry name" value="WD40 repeat-like"/>
    <property type="match status" value="1"/>
</dbReference>
<name>A0A7J6QMI6_PEROL</name>
<dbReference type="Proteomes" id="UP000574390">
    <property type="component" value="Unassembled WGS sequence"/>
</dbReference>
<dbReference type="Pfam" id="PF00400">
    <property type="entry name" value="WD40"/>
    <property type="match status" value="2"/>
</dbReference>
<gene>
    <name evidence="9" type="primary">WDR85</name>
    <name evidence="9" type="ORF">FOZ62_014698</name>
</gene>
<dbReference type="EMBL" id="JABANM010029007">
    <property type="protein sequence ID" value="KAF4708730.1"/>
    <property type="molecule type" value="Genomic_DNA"/>
</dbReference>
<accession>A0A7J6QMI6</accession>
<dbReference type="InterPro" id="IPR015943">
    <property type="entry name" value="WD40/YVTN_repeat-like_dom_sf"/>
</dbReference>
<evidence type="ECO:0000256" key="2">
    <source>
        <dbReference type="ARBA" id="ARBA00022574"/>
    </source>
</evidence>
<dbReference type="AlphaFoldDB" id="A0A7J6QMI6"/>
<evidence type="ECO:0000313" key="10">
    <source>
        <dbReference type="Proteomes" id="UP000574390"/>
    </source>
</evidence>
<dbReference type="SMART" id="SM00320">
    <property type="entry name" value="WD40"/>
    <property type="match status" value="5"/>
</dbReference>
<feature type="repeat" description="WD" evidence="8">
    <location>
        <begin position="283"/>
        <end position="317"/>
    </location>
</feature>
<evidence type="ECO:0000256" key="5">
    <source>
        <dbReference type="ARBA" id="ARBA00038092"/>
    </source>
</evidence>
<dbReference type="PANTHER" id="PTHR46042:SF1">
    <property type="entry name" value="DIPHTHINE METHYLTRANSFERASE"/>
    <property type="match status" value="1"/>
</dbReference>
<dbReference type="EC" id="3.1.1.97" evidence="6"/>
<comment type="caution">
    <text evidence="9">The sequence shown here is derived from an EMBL/GenBank/DDBJ whole genome shotgun (WGS) entry which is preliminary data.</text>
</comment>
<dbReference type="GO" id="GO:0005737">
    <property type="term" value="C:cytoplasm"/>
    <property type="evidence" value="ECO:0007669"/>
    <property type="project" value="TreeGrafter"/>
</dbReference>
<evidence type="ECO:0000256" key="7">
    <source>
        <dbReference type="ARBA" id="ARBA00047551"/>
    </source>
</evidence>
<dbReference type="PROSITE" id="PS00678">
    <property type="entry name" value="WD_REPEATS_1"/>
    <property type="match status" value="2"/>
</dbReference>
<evidence type="ECO:0000256" key="4">
    <source>
        <dbReference type="ARBA" id="ARBA00022801"/>
    </source>
</evidence>
<organism evidence="9 10">
    <name type="scientific">Perkinsus olseni</name>
    <name type="common">Perkinsus atlanticus</name>
    <dbReference type="NCBI Taxonomy" id="32597"/>
    <lineage>
        <taxon>Eukaryota</taxon>
        <taxon>Sar</taxon>
        <taxon>Alveolata</taxon>
        <taxon>Perkinsozoa</taxon>
        <taxon>Perkinsea</taxon>
        <taxon>Perkinsida</taxon>
        <taxon>Perkinsidae</taxon>
        <taxon>Perkinsus</taxon>
    </lineage>
</organism>
<protein>
    <recommendedName>
        <fullName evidence="6">methylated diphthine methylhydrolase</fullName>
        <ecNumber evidence="6">3.1.1.97</ecNumber>
    </recommendedName>
</protein>